<feature type="transmembrane region" description="Helical" evidence="7">
    <location>
        <begin position="864"/>
        <end position="880"/>
    </location>
</feature>
<keyword evidence="3" id="KW-0201">Cytochrome c-type biogenesis</keyword>
<dbReference type="GO" id="GO:0005886">
    <property type="term" value="C:plasma membrane"/>
    <property type="evidence" value="ECO:0007669"/>
    <property type="project" value="TreeGrafter"/>
</dbReference>
<name>A0A368MZE9_9FLAO</name>
<dbReference type="InterPro" id="IPR045062">
    <property type="entry name" value="Cyt_c_biogenesis_CcsA/CcmC"/>
</dbReference>
<dbReference type="Pfam" id="PF05140">
    <property type="entry name" value="ResB"/>
    <property type="match status" value="1"/>
</dbReference>
<evidence type="ECO:0000256" key="5">
    <source>
        <dbReference type="ARBA" id="ARBA00023136"/>
    </source>
</evidence>
<keyword evidence="11" id="KW-1185">Reference proteome</keyword>
<dbReference type="PANTHER" id="PTHR30071">
    <property type="entry name" value="HEME EXPORTER PROTEIN C"/>
    <property type="match status" value="1"/>
</dbReference>
<organism evidence="10 11">
    <name type="scientific">Chryseobacterium lacus</name>
    <dbReference type="NCBI Taxonomy" id="2058346"/>
    <lineage>
        <taxon>Bacteria</taxon>
        <taxon>Pseudomonadati</taxon>
        <taxon>Bacteroidota</taxon>
        <taxon>Flavobacteriia</taxon>
        <taxon>Flavobacteriales</taxon>
        <taxon>Weeksellaceae</taxon>
        <taxon>Chryseobacterium group</taxon>
        <taxon>Chryseobacterium</taxon>
    </lineage>
</organism>
<dbReference type="AlphaFoldDB" id="A0A368MZE9"/>
<proteinExistence type="predicted"/>
<feature type="transmembrane region" description="Helical" evidence="7">
    <location>
        <begin position="885"/>
        <end position="902"/>
    </location>
</feature>
<evidence type="ECO:0000256" key="6">
    <source>
        <dbReference type="SAM" id="MobiDB-lite"/>
    </source>
</evidence>
<evidence type="ECO:0000256" key="7">
    <source>
        <dbReference type="SAM" id="Phobius"/>
    </source>
</evidence>
<dbReference type="PANTHER" id="PTHR30071:SF1">
    <property type="entry name" value="CYTOCHROME B_B6 PROTEIN-RELATED"/>
    <property type="match status" value="1"/>
</dbReference>
<dbReference type="GO" id="GO:0020037">
    <property type="term" value="F:heme binding"/>
    <property type="evidence" value="ECO:0007669"/>
    <property type="project" value="InterPro"/>
</dbReference>
<evidence type="ECO:0000259" key="8">
    <source>
        <dbReference type="Pfam" id="PF01578"/>
    </source>
</evidence>
<dbReference type="RefSeq" id="WP_114303917.1">
    <property type="nucleotide sequence ID" value="NZ_QPIE01000005.1"/>
</dbReference>
<evidence type="ECO:0000256" key="4">
    <source>
        <dbReference type="ARBA" id="ARBA00022989"/>
    </source>
</evidence>
<evidence type="ECO:0000256" key="1">
    <source>
        <dbReference type="ARBA" id="ARBA00004141"/>
    </source>
</evidence>
<dbReference type="GO" id="GO:0017004">
    <property type="term" value="P:cytochrome complex assembly"/>
    <property type="evidence" value="ECO:0007669"/>
    <property type="project" value="UniProtKB-KW"/>
</dbReference>
<feature type="transmembrane region" description="Helical" evidence="7">
    <location>
        <begin position="49"/>
        <end position="66"/>
    </location>
</feature>
<comment type="caution">
    <text evidence="10">The sequence shown here is derived from an EMBL/GenBank/DDBJ whole genome shotgun (WGS) entry which is preliminary data.</text>
</comment>
<evidence type="ECO:0000313" key="11">
    <source>
        <dbReference type="Proteomes" id="UP000252172"/>
    </source>
</evidence>
<dbReference type="EMBL" id="QPIE01000005">
    <property type="protein sequence ID" value="RCU42705.1"/>
    <property type="molecule type" value="Genomic_DNA"/>
</dbReference>
<feature type="transmembrane region" description="Helical" evidence="7">
    <location>
        <begin position="421"/>
        <end position="444"/>
    </location>
</feature>
<feature type="domain" description="Cytochrome c assembly protein" evidence="8">
    <location>
        <begin position="858"/>
        <end position="1065"/>
    </location>
</feature>
<feature type="compositionally biased region" description="Polar residues" evidence="6">
    <location>
        <begin position="485"/>
        <end position="500"/>
    </location>
</feature>
<protein>
    <submittedName>
        <fullName evidence="10">Cytochrome C biogenesis protein CcsB</fullName>
    </submittedName>
</protein>
<sequence>MKKLQNILISTRTMAVLLLVYAAAMGYATFIENDYGTPTAKALVYEAKWFELVMLLLILNFIGNIARYRLWKREKWPVLAFHLSFILLFIGGAITRYISYEGIMHIREGETSNEIITDKNYFKIQIEENGDVLSYKEIPYLMSPLHKNFSASYDYHGKKISVKTLDYVQRKKDSLVADNSGTEYLHFVSAGERGRINYYLKPGESKSLGGTLVSYNRPIEGAIEFKSENGKLFIKTPVDANYMVMATQDSGSVKQNVYEELSLRSLYTINETRIVVPDGLKKGKLQAFEGDKKKDENLPDAMMVEVQGPKTKQNVELVVERGNPNLFKQITLDGMNIMVGFGPKVYTTPFALKLDDFVMETYPGSSSPSAYESHVKIIDEGKETPYKIYMNNVLNHKGYRFFQASFDADRQGTVLSVNHDFWGTLVTYIGYFFLFTAMFIVFFWKGTHFWKLNSMLRNMNKKKTATVIALLFTLGLHAQIIETHGTSDGSRDNTTMTAAQPGTHVHSDGTVHDNDAHAHEEATASPAEVQPQQNSVARSFSAMRTISADEAISKNRISREHADKFSYLLVQNYSGRIVPMSTQALDVLRKLYKKSKFTGTDGKYLTAEQWFLSVNTDTPSWTMVPLIKVGTKGGDELKKKTKANDEGYTALMNLFPSDENGNLHYVLEEDYNIAFAKKPAEQSNYDKEVISVNERVQIFNEFFSGQFMRIVPVKNDPNSTWHSWLDQNFEPDMESQKVMGPYFSAVLDAQGSGNWAKADAELEKLSDYQQTWGKNVVPSDAQVQVEVFMNKVDINFRLLIFYTLIGGLLVVLGFVELFRPSRILTKVITAIMYIGAVGWFLQLLGLIGRWYISGHAPWSNGYEAIVFISWVGITAGFALYRNSNALIPAAGFMVAVIMMGFAHGGSALDPQITPLVPVLKSYWLIIHVAIITASYGFFGLSFVIAIICLIFYILASKKLYKQHNDRTIKELTIVSEMSLTIGLYALTVGTFLGGIWANESWGRYWSWDPKETWAFVSVMVYAFVLHMRLVPGLRGRWAFHVAAMVAISTIIMTYFGVNYYLSGLHSYAAGDPIPVPIWVYLGAAGMLILALASYLKYRTFIKK</sequence>
<feature type="region of interest" description="Disordered" evidence="6">
    <location>
        <begin position="485"/>
        <end position="513"/>
    </location>
</feature>
<accession>A0A368MZE9</accession>
<gene>
    <name evidence="10" type="ORF">DQ356_07770</name>
</gene>
<feature type="transmembrane region" description="Helical" evidence="7">
    <location>
        <begin position="1012"/>
        <end position="1030"/>
    </location>
</feature>
<comment type="subcellular location">
    <subcellularLocation>
        <location evidence="1">Membrane</location>
        <topology evidence="1">Multi-pass membrane protein</topology>
    </subcellularLocation>
</comment>
<evidence type="ECO:0000313" key="10">
    <source>
        <dbReference type="EMBL" id="RCU42705.1"/>
    </source>
</evidence>
<feature type="transmembrane region" description="Helical" evidence="7">
    <location>
        <begin position="976"/>
        <end position="997"/>
    </location>
</feature>
<dbReference type="InterPro" id="IPR007816">
    <property type="entry name" value="ResB-like_domain"/>
</dbReference>
<evidence type="ECO:0000256" key="3">
    <source>
        <dbReference type="ARBA" id="ARBA00022748"/>
    </source>
</evidence>
<feature type="domain" description="ResB-like" evidence="9">
    <location>
        <begin position="340"/>
        <end position="413"/>
    </location>
</feature>
<keyword evidence="2 7" id="KW-0812">Transmembrane</keyword>
<feature type="region of interest" description="Disordered" evidence="6">
    <location>
        <begin position="519"/>
        <end position="538"/>
    </location>
</feature>
<evidence type="ECO:0000259" key="9">
    <source>
        <dbReference type="Pfam" id="PF05140"/>
    </source>
</evidence>
<feature type="transmembrane region" description="Helical" evidence="7">
    <location>
        <begin position="1077"/>
        <end position="1095"/>
    </location>
</feature>
<feature type="transmembrane region" description="Helical" evidence="7">
    <location>
        <begin position="922"/>
        <end position="955"/>
    </location>
</feature>
<keyword evidence="5 7" id="KW-0472">Membrane</keyword>
<feature type="transmembrane region" description="Helical" evidence="7">
    <location>
        <begin position="830"/>
        <end position="852"/>
    </location>
</feature>
<feature type="transmembrane region" description="Helical" evidence="7">
    <location>
        <begin position="1037"/>
        <end position="1057"/>
    </location>
</feature>
<dbReference type="InterPro" id="IPR002541">
    <property type="entry name" value="Cyt_c_assembly"/>
</dbReference>
<dbReference type="OrthoDB" id="9814290at2"/>
<feature type="transmembrane region" description="Helical" evidence="7">
    <location>
        <begin position="78"/>
        <end position="98"/>
    </location>
</feature>
<keyword evidence="4 7" id="KW-1133">Transmembrane helix</keyword>
<dbReference type="Pfam" id="PF01578">
    <property type="entry name" value="Cytochrom_C_asm"/>
    <property type="match status" value="1"/>
</dbReference>
<feature type="transmembrane region" description="Helical" evidence="7">
    <location>
        <begin position="7"/>
        <end position="29"/>
    </location>
</feature>
<evidence type="ECO:0000256" key="2">
    <source>
        <dbReference type="ARBA" id="ARBA00022692"/>
    </source>
</evidence>
<reference evidence="10 11" key="1">
    <citation type="submission" date="2018-07" db="EMBL/GenBank/DDBJ databases">
        <title>Chryseobacterium lacus sp. nov., isolated from lake water.</title>
        <authorList>
            <person name="Li C.-M."/>
        </authorList>
    </citation>
    <scope>NUCLEOTIDE SEQUENCE [LARGE SCALE GENOMIC DNA]</scope>
    <source>
        <strain evidence="10 11">YLOS41</strain>
    </source>
</reference>
<feature type="transmembrane region" description="Helical" evidence="7">
    <location>
        <begin position="464"/>
        <end position="481"/>
    </location>
</feature>
<dbReference type="Proteomes" id="UP000252172">
    <property type="component" value="Unassembled WGS sequence"/>
</dbReference>
<feature type="transmembrane region" description="Helical" evidence="7">
    <location>
        <begin position="799"/>
        <end position="818"/>
    </location>
</feature>